<reference evidence="1 2" key="2">
    <citation type="submission" date="2018-11" db="EMBL/GenBank/DDBJ databases">
        <authorList>
            <consortium name="Pathogen Informatics"/>
        </authorList>
    </citation>
    <scope>NUCLEOTIDE SEQUENCE [LARGE SCALE GENOMIC DNA]</scope>
</reference>
<dbReference type="EMBL" id="UYRR01010004">
    <property type="protein sequence ID" value="VDK25194.1"/>
    <property type="molecule type" value="Genomic_DNA"/>
</dbReference>
<keyword evidence="2" id="KW-1185">Reference proteome</keyword>
<evidence type="ECO:0000313" key="2">
    <source>
        <dbReference type="Proteomes" id="UP000267096"/>
    </source>
</evidence>
<evidence type="ECO:0000313" key="1">
    <source>
        <dbReference type="EMBL" id="VDK25194.1"/>
    </source>
</evidence>
<protein>
    <submittedName>
        <fullName evidence="1 3">Uncharacterized protein</fullName>
    </submittedName>
</protein>
<sequence>MSSMSAFAKHAAIVGTNTQASFHVYPQKRPIAFSREDMKMMTQVRRDATSCHTMKMKAEV</sequence>
<dbReference type="Proteomes" id="UP000267096">
    <property type="component" value="Unassembled WGS sequence"/>
</dbReference>
<dbReference type="WBParaSite" id="ASIM_0000543101-mRNA-1">
    <property type="protein sequence ID" value="ASIM_0000543101-mRNA-1"/>
    <property type="gene ID" value="ASIM_0000543101"/>
</dbReference>
<name>A0A0M3JCU8_ANISI</name>
<dbReference type="OrthoDB" id="10485283at2759"/>
<gene>
    <name evidence="1" type="ORF">ASIM_LOCUS5231</name>
</gene>
<evidence type="ECO:0000313" key="3">
    <source>
        <dbReference type="WBParaSite" id="ASIM_0000543101-mRNA-1"/>
    </source>
</evidence>
<proteinExistence type="predicted"/>
<reference evidence="3" key="1">
    <citation type="submission" date="2017-02" db="UniProtKB">
        <authorList>
            <consortium name="WormBaseParasite"/>
        </authorList>
    </citation>
    <scope>IDENTIFICATION</scope>
</reference>
<accession>A0A0M3JCU8</accession>
<dbReference type="AlphaFoldDB" id="A0A0M3JCU8"/>
<organism evidence="3">
    <name type="scientific">Anisakis simplex</name>
    <name type="common">Herring worm</name>
    <dbReference type="NCBI Taxonomy" id="6269"/>
    <lineage>
        <taxon>Eukaryota</taxon>
        <taxon>Metazoa</taxon>
        <taxon>Ecdysozoa</taxon>
        <taxon>Nematoda</taxon>
        <taxon>Chromadorea</taxon>
        <taxon>Rhabditida</taxon>
        <taxon>Spirurina</taxon>
        <taxon>Ascaridomorpha</taxon>
        <taxon>Ascaridoidea</taxon>
        <taxon>Anisakidae</taxon>
        <taxon>Anisakis</taxon>
        <taxon>Anisakis simplex complex</taxon>
    </lineage>
</organism>